<reference evidence="3" key="1">
    <citation type="submission" date="2021-02" db="EMBL/GenBank/DDBJ databases">
        <authorList>
            <person name="Nowell W R."/>
        </authorList>
    </citation>
    <scope>NUCLEOTIDE SEQUENCE</scope>
</reference>
<dbReference type="InterPro" id="IPR009045">
    <property type="entry name" value="Zn_M74/Hedgehog-like"/>
</dbReference>
<evidence type="ECO:0000313" key="4">
    <source>
        <dbReference type="EMBL" id="CAF4643689.1"/>
    </source>
</evidence>
<evidence type="ECO:0000313" key="3">
    <source>
        <dbReference type="EMBL" id="CAF3303827.1"/>
    </source>
</evidence>
<dbReference type="GO" id="GO:0008233">
    <property type="term" value="F:peptidase activity"/>
    <property type="evidence" value="ECO:0007669"/>
    <property type="project" value="InterPro"/>
</dbReference>
<organism evidence="3 5">
    <name type="scientific">Rotaria socialis</name>
    <dbReference type="NCBI Taxonomy" id="392032"/>
    <lineage>
        <taxon>Eukaryota</taxon>
        <taxon>Metazoa</taxon>
        <taxon>Spiralia</taxon>
        <taxon>Gnathifera</taxon>
        <taxon>Rotifera</taxon>
        <taxon>Eurotatoria</taxon>
        <taxon>Bdelloidea</taxon>
        <taxon>Philodinida</taxon>
        <taxon>Philodinidae</taxon>
        <taxon>Rotaria</taxon>
    </lineage>
</organism>
<evidence type="ECO:0000313" key="6">
    <source>
        <dbReference type="Proteomes" id="UP000663873"/>
    </source>
</evidence>
<dbReference type="Pfam" id="PF13539">
    <property type="entry name" value="Peptidase_M15_4"/>
    <property type="match status" value="1"/>
</dbReference>
<protein>
    <recommendedName>
        <fullName evidence="2">Peptidase M15C domain-containing protein</fullName>
    </recommendedName>
</protein>
<dbReference type="Proteomes" id="UP000663873">
    <property type="component" value="Unassembled WGS sequence"/>
</dbReference>
<gene>
    <name evidence="3" type="ORF">TIS948_LOCUS18597</name>
    <name evidence="4" type="ORF">UJA718_LOCUS33286</name>
</gene>
<dbReference type="InterPro" id="IPR039561">
    <property type="entry name" value="Peptidase_M15C"/>
</dbReference>
<dbReference type="Proteomes" id="UP000663825">
    <property type="component" value="Unassembled WGS sequence"/>
</dbReference>
<feature type="region of interest" description="Disordered" evidence="1">
    <location>
        <begin position="259"/>
        <end position="279"/>
    </location>
</feature>
<dbReference type="Gene3D" id="3.30.1380.10">
    <property type="match status" value="1"/>
</dbReference>
<accession>A0A817SJL4</accession>
<dbReference type="EMBL" id="CAJNXB010003261">
    <property type="protein sequence ID" value="CAF3303827.1"/>
    <property type="molecule type" value="Genomic_DNA"/>
</dbReference>
<feature type="domain" description="Peptidase M15C" evidence="2">
    <location>
        <begin position="136"/>
        <end position="201"/>
    </location>
</feature>
<dbReference type="EMBL" id="CAJOBP010029179">
    <property type="protein sequence ID" value="CAF4643689.1"/>
    <property type="molecule type" value="Genomic_DNA"/>
</dbReference>
<dbReference type="AlphaFoldDB" id="A0A817SJL4"/>
<keyword evidence="6" id="KW-1185">Reference proteome</keyword>
<dbReference type="SUPFAM" id="SSF55166">
    <property type="entry name" value="Hedgehog/DD-peptidase"/>
    <property type="match status" value="1"/>
</dbReference>
<dbReference type="OrthoDB" id="10021790at2759"/>
<evidence type="ECO:0000313" key="5">
    <source>
        <dbReference type="Proteomes" id="UP000663825"/>
    </source>
</evidence>
<name>A0A817SJL4_9BILA</name>
<sequence>MKYGFGSFENLKELNANNDVINFGDYGMDLRLGRRENVDPLWKKYPYLSPYSVFGNDPINVIDENGRELVKLVIKTNSPYIMGQITVVVDKEISDKLKTLMQFAIDNKIYVHINSDFRTTQEQSTNIQKTGLTPASPGKSRHEGGFALDFQLYKNNSGKEKDIINKTDMAKQGGNAFIEEAKRLGFRWGGEFSKKDGVHIDAWPAGKQSMFGYESWEKAYNENQADYAKGTYETEIFTGHATTTKMDFGKMIISNSIESNKGTKGHTNAVIPTQTKHNK</sequence>
<proteinExistence type="predicted"/>
<evidence type="ECO:0000259" key="2">
    <source>
        <dbReference type="Pfam" id="PF13539"/>
    </source>
</evidence>
<comment type="caution">
    <text evidence="3">The sequence shown here is derived from an EMBL/GenBank/DDBJ whole genome shotgun (WGS) entry which is preliminary data.</text>
</comment>
<evidence type="ECO:0000256" key="1">
    <source>
        <dbReference type="SAM" id="MobiDB-lite"/>
    </source>
</evidence>